<reference evidence="1" key="1">
    <citation type="submission" date="2021-01" db="EMBL/GenBank/DDBJ databases">
        <title>KCTC 19127 draft genome.</title>
        <authorList>
            <person name="An D."/>
        </authorList>
    </citation>
    <scope>NUCLEOTIDE SEQUENCE</scope>
    <source>
        <strain evidence="1">KCTC 19127</strain>
    </source>
</reference>
<dbReference type="Proteomes" id="UP000663801">
    <property type="component" value="Unassembled WGS sequence"/>
</dbReference>
<dbReference type="AlphaFoldDB" id="A0A938YR86"/>
<accession>A0A938YR86</accession>
<proteinExistence type="predicted"/>
<organism evidence="1 2">
    <name type="scientific">Nakamurella flavida</name>
    <dbReference type="NCBI Taxonomy" id="363630"/>
    <lineage>
        <taxon>Bacteria</taxon>
        <taxon>Bacillati</taxon>
        <taxon>Actinomycetota</taxon>
        <taxon>Actinomycetes</taxon>
        <taxon>Nakamurellales</taxon>
        <taxon>Nakamurellaceae</taxon>
        <taxon>Nakamurella</taxon>
    </lineage>
</organism>
<dbReference type="EMBL" id="JAERWL010000014">
    <property type="protein sequence ID" value="MBM9477972.1"/>
    <property type="molecule type" value="Genomic_DNA"/>
</dbReference>
<evidence type="ECO:0000313" key="2">
    <source>
        <dbReference type="Proteomes" id="UP000663801"/>
    </source>
</evidence>
<keyword evidence="2" id="KW-1185">Reference proteome</keyword>
<dbReference type="RefSeq" id="WP_205258093.1">
    <property type="nucleotide sequence ID" value="NZ_BAAAPV010000002.1"/>
</dbReference>
<sequence length="77" mass="7814">MSAADTDPAGRLVAGVTRCGRRGRAVGILMALTGASAAAAATDLRRRADRAGVEVDEFVGQLLDGPDTPRALGRPAP</sequence>
<gene>
    <name evidence="1" type="ORF">JL107_16100</name>
</gene>
<evidence type="ECO:0008006" key="3">
    <source>
        <dbReference type="Google" id="ProtNLM"/>
    </source>
</evidence>
<comment type="caution">
    <text evidence="1">The sequence shown here is derived from an EMBL/GenBank/DDBJ whole genome shotgun (WGS) entry which is preliminary data.</text>
</comment>
<evidence type="ECO:0000313" key="1">
    <source>
        <dbReference type="EMBL" id="MBM9477972.1"/>
    </source>
</evidence>
<name>A0A938YR86_9ACTN</name>
<protein>
    <recommendedName>
        <fullName evidence="3">ANTAR domain-containing protein</fullName>
    </recommendedName>
</protein>